<organism evidence="1 2">
    <name type="scientific">Aeoliella straminimaris</name>
    <dbReference type="NCBI Taxonomy" id="2954799"/>
    <lineage>
        <taxon>Bacteria</taxon>
        <taxon>Pseudomonadati</taxon>
        <taxon>Planctomycetota</taxon>
        <taxon>Planctomycetia</taxon>
        <taxon>Pirellulales</taxon>
        <taxon>Lacipirellulaceae</taxon>
        <taxon>Aeoliella</taxon>
    </lineage>
</organism>
<sequence length="419" mass="47663">MRSTPVWDLHTHLYPSAFGSPVPAAMEAVDPQGLSLWGIDELLTYHYLVAEVYRVVPATRLPYEQFWRMSKTQQADHIWQHLFVDRTPLSEACRGVLTTLARLGLDPNERDLESHRKWFAAQTLDSHIDRVMEVSGVSRITMTNAVFDDNERNRWLADPAAGADDRFRAVLRFDPLLRDWQSAGPQLREWGYDVSEDLNDKTIAEIRRFLHNWINRINAIYCAVSLPPSFHYGGPDDHSAGSTVLREAVLPTLAELGLPMAMMIGSRLQVNPSLKDAGDTVEKSDVASVVQICSDFPENRFLCTMLARENQHELAVAARKFGNLMVFGCWWFLNNPSLVEEITRMRLELLGTTFVPQHSDARVLDQLIYKWDHSRNIIAKVLVDKYADVEATGRRVSEGDIQRDVQHLLHGAFADFLTP</sequence>
<keyword evidence="2" id="KW-1185">Reference proteome</keyword>
<accession>A0A9X2FHN3</accession>
<proteinExistence type="predicted"/>
<dbReference type="Proteomes" id="UP001155241">
    <property type="component" value="Unassembled WGS sequence"/>
</dbReference>
<dbReference type="InterPro" id="IPR032466">
    <property type="entry name" value="Metal_Hydrolase"/>
</dbReference>
<dbReference type="SUPFAM" id="SSF51556">
    <property type="entry name" value="Metallo-dependent hydrolases"/>
    <property type="match status" value="1"/>
</dbReference>
<evidence type="ECO:0008006" key="3">
    <source>
        <dbReference type="Google" id="ProtNLM"/>
    </source>
</evidence>
<dbReference type="Gene3D" id="1.10.2020.10">
    <property type="entry name" value="uronate isomerase, domain 2, chain A"/>
    <property type="match status" value="1"/>
</dbReference>
<dbReference type="Gene3D" id="3.20.20.140">
    <property type="entry name" value="Metal-dependent hydrolases"/>
    <property type="match status" value="1"/>
</dbReference>
<evidence type="ECO:0000313" key="1">
    <source>
        <dbReference type="EMBL" id="MCO6046266.1"/>
    </source>
</evidence>
<dbReference type="EMBL" id="JAMXLR010000072">
    <property type="protein sequence ID" value="MCO6046266.1"/>
    <property type="molecule type" value="Genomic_DNA"/>
</dbReference>
<dbReference type="AlphaFoldDB" id="A0A9X2FHN3"/>
<name>A0A9X2FHN3_9BACT</name>
<protein>
    <recommendedName>
        <fullName evidence="3">Glucuronate isomerase</fullName>
    </recommendedName>
</protein>
<reference evidence="1" key="1">
    <citation type="submission" date="2022-06" db="EMBL/GenBank/DDBJ databases">
        <title>Aeoliella straminimaris, a novel planctomycete from sediments.</title>
        <authorList>
            <person name="Vitorino I.R."/>
            <person name="Lage O.M."/>
        </authorList>
    </citation>
    <scope>NUCLEOTIDE SEQUENCE</scope>
    <source>
        <strain evidence="1">ICT_H6.2</strain>
    </source>
</reference>
<evidence type="ECO:0000313" key="2">
    <source>
        <dbReference type="Proteomes" id="UP001155241"/>
    </source>
</evidence>
<comment type="caution">
    <text evidence="1">The sequence shown here is derived from an EMBL/GenBank/DDBJ whole genome shotgun (WGS) entry which is preliminary data.</text>
</comment>
<gene>
    <name evidence="1" type="ORF">NG895_20400</name>
</gene>